<dbReference type="InterPro" id="IPR023198">
    <property type="entry name" value="PGP-like_dom2"/>
</dbReference>
<proteinExistence type="inferred from homology"/>
<protein>
    <submittedName>
        <fullName evidence="5">HAD family hydrolase</fullName>
    </submittedName>
</protein>
<evidence type="ECO:0000256" key="2">
    <source>
        <dbReference type="ARBA" id="ARBA00006171"/>
    </source>
</evidence>
<dbReference type="SUPFAM" id="SSF56784">
    <property type="entry name" value="HAD-like"/>
    <property type="match status" value="1"/>
</dbReference>
<reference evidence="5 6" key="2">
    <citation type="submission" date="2019-09" db="EMBL/GenBank/DDBJ databases">
        <authorList>
            <person name="Jin C."/>
        </authorList>
    </citation>
    <scope>NUCLEOTIDE SEQUENCE [LARGE SCALE GENOMIC DNA]</scope>
    <source>
        <strain evidence="5 6">BN140002</strain>
    </source>
</reference>
<organism evidence="5 6">
    <name type="scientific">Salinarimonas soli</name>
    <dbReference type="NCBI Taxonomy" id="1638099"/>
    <lineage>
        <taxon>Bacteria</taxon>
        <taxon>Pseudomonadati</taxon>
        <taxon>Pseudomonadota</taxon>
        <taxon>Alphaproteobacteria</taxon>
        <taxon>Hyphomicrobiales</taxon>
        <taxon>Salinarimonadaceae</taxon>
        <taxon>Salinarimonas</taxon>
    </lineage>
</organism>
<dbReference type="EMBL" id="VUOA01000019">
    <property type="protein sequence ID" value="KAA2237328.1"/>
    <property type="molecule type" value="Genomic_DNA"/>
</dbReference>
<evidence type="ECO:0000256" key="3">
    <source>
        <dbReference type="ARBA" id="ARBA00022723"/>
    </source>
</evidence>
<dbReference type="Gene3D" id="1.10.150.240">
    <property type="entry name" value="Putative phosphatase, domain 2"/>
    <property type="match status" value="1"/>
</dbReference>
<comment type="similarity">
    <text evidence="2">Belongs to the HAD-like hydrolase superfamily. CbbY/CbbZ/Gph/YieH family.</text>
</comment>
<dbReference type="SFLD" id="SFLDS00003">
    <property type="entry name" value="Haloacid_Dehalogenase"/>
    <property type="match status" value="1"/>
</dbReference>
<dbReference type="SFLD" id="SFLDG01135">
    <property type="entry name" value="C1.5.6:_HAD__Beta-PGM__Phospha"/>
    <property type="match status" value="1"/>
</dbReference>
<dbReference type="InterPro" id="IPR023214">
    <property type="entry name" value="HAD_sf"/>
</dbReference>
<dbReference type="CDD" id="cd07526">
    <property type="entry name" value="HAD_BPGM_like"/>
    <property type="match status" value="1"/>
</dbReference>
<accession>A0A5B2VFC6</accession>
<dbReference type="OrthoDB" id="9797743at2"/>
<comment type="cofactor">
    <cofactor evidence="1">
        <name>Mg(2+)</name>
        <dbReference type="ChEBI" id="CHEBI:18420"/>
    </cofactor>
</comment>
<keyword evidence="5" id="KW-0378">Hydrolase</keyword>
<evidence type="ECO:0000256" key="4">
    <source>
        <dbReference type="ARBA" id="ARBA00022842"/>
    </source>
</evidence>
<dbReference type="NCBIfam" id="TIGR01509">
    <property type="entry name" value="HAD-SF-IA-v3"/>
    <property type="match status" value="1"/>
</dbReference>
<dbReference type="PANTHER" id="PTHR46193">
    <property type="entry name" value="6-PHOSPHOGLUCONATE PHOSPHATASE"/>
    <property type="match status" value="1"/>
</dbReference>
<dbReference type="Pfam" id="PF00702">
    <property type="entry name" value="Hydrolase"/>
    <property type="match status" value="1"/>
</dbReference>
<keyword evidence="4" id="KW-0460">Magnesium</keyword>
<sequence length="222" mass="23223">MSVDLVIFDCDGVLIDSESLAARVHAEALGALGYPTSAAELIRRFTGVPDREMYAVIESEWGRSLPADYDERARAALSALYARDLRPIPGVGAALDGIRHPVCVASSSAPDKLRTVLRLTGLHDRFAPNIFSASQVSRGKPAPDLFLFAAERMGVAPARCLVIEDSVAGVAAAVAAGMPVLGFTGASHCGPGHGERLTQAGAGAVFDDMRRLAPLVAERGAS</sequence>
<dbReference type="Proteomes" id="UP000323142">
    <property type="component" value="Unassembled WGS sequence"/>
</dbReference>
<dbReference type="InterPro" id="IPR006439">
    <property type="entry name" value="HAD-SF_hydro_IA"/>
</dbReference>
<name>A0A5B2VFC6_9HYPH</name>
<dbReference type="InterPro" id="IPR036412">
    <property type="entry name" value="HAD-like_sf"/>
</dbReference>
<keyword evidence="6" id="KW-1185">Reference proteome</keyword>
<dbReference type="PANTHER" id="PTHR46193:SF10">
    <property type="entry name" value="6-PHOSPHOGLUCONATE PHOSPHATASE"/>
    <property type="match status" value="1"/>
</dbReference>
<dbReference type="SFLD" id="SFLDG01129">
    <property type="entry name" value="C1.5:_HAD__Beta-PGM__Phosphata"/>
    <property type="match status" value="1"/>
</dbReference>
<dbReference type="InterPro" id="IPR051600">
    <property type="entry name" value="Beta-PGM-like"/>
</dbReference>
<comment type="caution">
    <text evidence="5">The sequence shown here is derived from an EMBL/GenBank/DDBJ whole genome shotgun (WGS) entry which is preliminary data.</text>
</comment>
<dbReference type="AlphaFoldDB" id="A0A5B2VFC6"/>
<dbReference type="GO" id="GO:0046872">
    <property type="term" value="F:metal ion binding"/>
    <property type="evidence" value="ECO:0007669"/>
    <property type="project" value="UniProtKB-KW"/>
</dbReference>
<evidence type="ECO:0000313" key="5">
    <source>
        <dbReference type="EMBL" id="KAA2237328.1"/>
    </source>
</evidence>
<evidence type="ECO:0000313" key="6">
    <source>
        <dbReference type="Proteomes" id="UP000323142"/>
    </source>
</evidence>
<dbReference type="RefSeq" id="WP_149817030.1">
    <property type="nucleotide sequence ID" value="NZ_VUOA01000019.1"/>
</dbReference>
<dbReference type="GO" id="GO:0016787">
    <property type="term" value="F:hydrolase activity"/>
    <property type="evidence" value="ECO:0007669"/>
    <property type="project" value="UniProtKB-KW"/>
</dbReference>
<gene>
    <name evidence="5" type="ORF">F0L46_10025</name>
</gene>
<reference evidence="5 6" key="1">
    <citation type="submission" date="2019-09" db="EMBL/GenBank/DDBJ databases">
        <title>Salinarimonas rosea gen. nov., sp. nov., a new member of the a-2 subgroup of the Proteobacteria.</title>
        <authorList>
            <person name="Liu J."/>
        </authorList>
    </citation>
    <scope>NUCLEOTIDE SEQUENCE [LARGE SCALE GENOMIC DNA]</scope>
    <source>
        <strain evidence="5 6">BN140002</strain>
    </source>
</reference>
<keyword evidence="3" id="KW-0479">Metal-binding</keyword>
<evidence type="ECO:0000256" key="1">
    <source>
        <dbReference type="ARBA" id="ARBA00001946"/>
    </source>
</evidence>
<dbReference type="Gene3D" id="3.40.50.1000">
    <property type="entry name" value="HAD superfamily/HAD-like"/>
    <property type="match status" value="1"/>
</dbReference>